<evidence type="ECO:0000256" key="1">
    <source>
        <dbReference type="ARBA" id="ARBA00005466"/>
    </source>
</evidence>
<comment type="caution">
    <text evidence="5">The sequence shown here is derived from an EMBL/GenBank/DDBJ whole genome shotgun (WGS) entry which is preliminary data.</text>
</comment>
<dbReference type="CDD" id="cd02947">
    <property type="entry name" value="TRX_family"/>
    <property type="match status" value="1"/>
</dbReference>
<feature type="chain" id="PRO_5034053817" description="FAD-binding PCMH-type domain-containing protein" evidence="3">
    <location>
        <begin position="22"/>
        <end position="773"/>
    </location>
</feature>
<evidence type="ECO:0000313" key="5">
    <source>
        <dbReference type="EMBL" id="KAF7169702.1"/>
    </source>
</evidence>
<accession>A0A8H6QCX0</accession>
<evidence type="ECO:0000256" key="3">
    <source>
        <dbReference type="SAM" id="SignalP"/>
    </source>
</evidence>
<dbReference type="InterPro" id="IPR016169">
    <property type="entry name" value="FAD-bd_PCMH_sub2"/>
</dbReference>
<dbReference type="InterPro" id="IPR013766">
    <property type="entry name" value="Thioredoxin_domain"/>
</dbReference>
<dbReference type="Pfam" id="PF08031">
    <property type="entry name" value="BBE"/>
    <property type="match status" value="1"/>
</dbReference>
<feature type="signal peptide" evidence="3">
    <location>
        <begin position="1"/>
        <end position="21"/>
    </location>
</feature>
<evidence type="ECO:0000313" key="6">
    <source>
        <dbReference type="Proteomes" id="UP000654922"/>
    </source>
</evidence>
<dbReference type="Pfam" id="PF01565">
    <property type="entry name" value="FAD_binding_4"/>
    <property type="match status" value="1"/>
</dbReference>
<dbReference type="EMBL" id="JACBAE010001235">
    <property type="protein sequence ID" value="KAF7169702.1"/>
    <property type="molecule type" value="Genomic_DNA"/>
</dbReference>
<dbReference type="AlphaFoldDB" id="A0A8H6QCX0"/>
<dbReference type="Gene3D" id="3.40.30.10">
    <property type="entry name" value="Glutaredoxin"/>
    <property type="match status" value="1"/>
</dbReference>
<sequence>MKTSWALSVLVALASAKRSECSQCRCLPGDSCWPSPSSWAALNSSVGGRLVATVPIGSPCHDPTYDATACAALQNAWNLPQTHLESSSSIMQTYFANQSCDPFTAESKPCLLGNYVNYAVNVSSSNDVIAAVNFARKNNIRFVIRNTGHDYFARSTGAGALSVWMHHFNDIQYRDWSDAHYNGPAFQVGAGVMGFQVMEAAHAKGLVVVGGECPTVGLAGGYIQGGGHSALSTSFGLGADNALEFQVVTAAGQLVTANRTTNPDLFWALSGGGAGNYGVVVSATIKAHPDATVAGASLQFASSPTTADIFYEAISEFHGLLPAMVDAGATVIYQMASSFFALNPVTAYNKTTDDVKALLTPFLTVLDTLNITYAVAYTEYTSYYDHYNKYMGPLPYGNLGVGEYQYGGRLIPRNVLDNNAAGFASVIRNITEHGVIAVGVGMNVSHPGDVSNAIFPAMRNAAVTMQIGTPWNETAPWSQMVADQYRITNEYVPQLEAVTPGSGCYQNEADFRQPNWQNTFFGVNYSPLLKIKQKWDPNYFFYALKAVGSDYWTVDNSGRLRTGQTEYPSIADQRDVEGTRTYCRRTAVIHPYLTLVSACALGPHKYLSYELFVYCPVHFQPPCLLSQSTGKNPSLLSAAPTELNMNSLNEYHDIVHRDKYAILYFCDSPQHCASIDPTYNDMASTVADADDMIDFYKINLWQHHDISDAAMVDKPTLLLVKNGRELERFCKPVPQQLEYMVSQALCGMTKISMVPYTEREDPGNLMYCIPAHK</sequence>
<dbReference type="SUPFAM" id="SSF52833">
    <property type="entry name" value="Thioredoxin-like"/>
    <property type="match status" value="1"/>
</dbReference>
<dbReference type="Proteomes" id="UP000654922">
    <property type="component" value="Unassembled WGS sequence"/>
</dbReference>
<name>A0A8H6QCX0_9EURO</name>
<dbReference type="GO" id="GO:0016491">
    <property type="term" value="F:oxidoreductase activity"/>
    <property type="evidence" value="ECO:0007669"/>
    <property type="project" value="UniProtKB-KW"/>
</dbReference>
<dbReference type="InterPro" id="IPR036249">
    <property type="entry name" value="Thioredoxin-like_sf"/>
</dbReference>
<dbReference type="Gene3D" id="3.30.465.10">
    <property type="match status" value="2"/>
</dbReference>
<dbReference type="PANTHER" id="PTHR13878">
    <property type="entry name" value="GULONOLACTONE OXIDASE"/>
    <property type="match status" value="1"/>
</dbReference>
<comment type="similarity">
    <text evidence="1">Belongs to the oxygen-dependent FAD-linked oxidoreductase family.</text>
</comment>
<reference evidence="5" key="1">
    <citation type="submission" date="2020-06" db="EMBL/GenBank/DDBJ databases">
        <title>Draft genome sequences of strains closely related to Aspergillus parafelis and Aspergillus hiratsukae.</title>
        <authorList>
            <person name="Dos Santos R.A.C."/>
            <person name="Rivero-Menendez O."/>
            <person name="Steenwyk J.L."/>
            <person name="Mead M.E."/>
            <person name="Goldman G.H."/>
            <person name="Alastruey-Izquierdo A."/>
            <person name="Rokas A."/>
        </authorList>
    </citation>
    <scope>NUCLEOTIDE SEQUENCE</scope>
    <source>
        <strain evidence="5">CNM-CM5623</strain>
    </source>
</reference>
<organism evidence="5 6">
    <name type="scientific">Aspergillus felis</name>
    <dbReference type="NCBI Taxonomy" id="1287682"/>
    <lineage>
        <taxon>Eukaryota</taxon>
        <taxon>Fungi</taxon>
        <taxon>Dikarya</taxon>
        <taxon>Ascomycota</taxon>
        <taxon>Pezizomycotina</taxon>
        <taxon>Eurotiomycetes</taxon>
        <taxon>Eurotiomycetidae</taxon>
        <taxon>Eurotiales</taxon>
        <taxon>Aspergillaceae</taxon>
        <taxon>Aspergillus</taxon>
        <taxon>Aspergillus subgen. Fumigati</taxon>
    </lineage>
</organism>
<dbReference type="Pfam" id="PF00085">
    <property type="entry name" value="Thioredoxin"/>
    <property type="match status" value="1"/>
</dbReference>
<dbReference type="GO" id="GO:0071949">
    <property type="term" value="F:FAD binding"/>
    <property type="evidence" value="ECO:0007669"/>
    <property type="project" value="InterPro"/>
</dbReference>
<dbReference type="SUPFAM" id="SSF56176">
    <property type="entry name" value="FAD-binding/transporter-associated domain-like"/>
    <property type="match status" value="1"/>
</dbReference>
<dbReference type="InterPro" id="IPR050432">
    <property type="entry name" value="FAD-linked_Oxidoreductases_BP"/>
</dbReference>
<dbReference type="InterPro" id="IPR036318">
    <property type="entry name" value="FAD-bd_PCMH-like_sf"/>
</dbReference>
<keyword evidence="3" id="KW-0732">Signal</keyword>
<keyword evidence="2" id="KW-0560">Oxidoreductase</keyword>
<feature type="domain" description="FAD-binding PCMH-type" evidence="4">
    <location>
        <begin position="111"/>
        <end position="290"/>
    </location>
</feature>
<proteinExistence type="inferred from homology"/>
<dbReference type="PROSITE" id="PS51387">
    <property type="entry name" value="FAD_PCMH"/>
    <property type="match status" value="1"/>
</dbReference>
<dbReference type="InterPro" id="IPR006094">
    <property type="entry name" value="Oxid_FAD_bind_N"/>
</dbReference>
<gene>
    <name evidence="5" type="ORF">CNMCM5623_002366</name>
</gene>
<protein>
    <recommendedName>
        <fullName evidence="4">FAD-binding PCMH-type domain-containing protein</fullName>
    </recommendedName>
</protein>
<dbReference type="InterPro" id="IPR012951">
    <property type="entry name" value="BBE"/>
</dbReference>
<dbReference type="InterPro" id="IPR016166">
    <property type="entry name" value="FAD-bd_PCMH"/>
</dbReference>
<evidence type="ECO:0000259" key="4">
    <source>
        <dbReference type="PROSITE" id="PS51387"/>
    </source>
</evidence>
<dbReference type="OrthoDB" id="9983560at2759"/>
<evidence type="ECO:0000256" key="2">
    <source>
        <dbReference type="ARBA" id="ARBA00023002"/>
    </source>
</evidence>
<dbReference type="PANTHER" id="PTHR13878:SF91">
    <property type="entry name" value="FAD BINDING DOMAIN PROTEIN (AFU_ORTHOLOGUE AFUA_6G12070)-RELATED"/>
    <property type="match status" value="1"/>
</dbReference>